<keyword evidence="8" id="KW-0539">Nucleus</keyword>
<evidence type="ECO:0000256" key="9">
    <source>
        <dbReference type="ARBA" id="ARBA00023269"/>
    </source>
</evidence>
<evidence type="ECO:0000256" key="7">
    <source>
        <dbReference type="ARBA" id="ARBA00023125"/>
    </source>
</evidence>
<keyword evidence="7" id="KW-0238">DNA-binding</keyword>
<accession>A0A2A2KJT8</accession>
<protein>
    <recommendedName>
        <fullName evidence="11">Core Histone H2A/H2B/H3 domain-containing protein</fullName>
    </recommendedName>
</protein>
<dbReference type="GO" id="GO:0030527">
    <property type="term" value="F:structural constituent of chromatin"/>
    <property type="evidence" value="ECO:0007669"/>
    <property type="project" value="InterPro"/>
</dbReference>
<keyword evidence="9" id="KW-0544">Nucleosome core</keyword>
<comment type="subcellular location">
    <subcellularLocation>
        <location evidence="3">Chromosome</location>
    </subcellularLocation>
    <subcellularLocation>
        <location evidence="2">Nucleus</location>
    </subcellularLocation>
</comment>
<evidence type="ECO:0000256" key="10">
    <source>
        <dbReference type="SAM" id="MobiDB-lite"/>
    </source>
</evidence>
<dbReference type="OrthoDB" id="5807605at2759"/>
<dbReference type="CDD" id="cd22910">
    <property type="entry name" value="HFD_H2B"/>
    <property type="match status" value="1"/>
</dbReference>
<dbReference type="SMART" id="SM00427">
    <property type="entry name" value="H2B"/>
    <property type="match status" value="1"/>
</dbReference>
<proteinExistence type="inferred from homology"/>
<evidence type="ECO:0000256" key="3">
    <source>
        <dbReference type="ARBA" id="ARBA00004286"/>
    </source>
</evidence>
<keyword evidence="6" id="KW-0158">Chromosome</keyword>
<evidence type="ECO:0000259" key="11">
    <source>
        <dbReference type="Pfam" id="PF00125"/>
    </source>
</evidence>
<dbReference type="SUPFAM" id="SSF47113">
    <property type="entry name" value="Histone-fold"/>
    <property type="match status" value="1"/>
</dbReference>
<dbReference type="GO" id="GO:0005634">
    <property type="term" value="C:nucleus"/>
    <property type="evidence" value="ECO:0007669"/>
    <property type="project" value="UniProtKB-SubCell"/>
</dbReference>
<evidence type="ECO:0000256" key="5">
    <source>
        <dbReference type="ARBA" id="ARBA00011538"/>
    </source>
</evidence>
<dbReference type="PRINTS" id="PR00621">
    <property type="entry name" value="HISTONEH2B"/>
</dbReference>
<evidence type="ECO:0000256" key="2">
    <source>
        <dbReference type="ARBA" id="ARBA00004123"/>
    </source>
</evidence>
<dbReference type="InterPro" id="IPR000558">
    <property type="entry name" value="Histone_H2B"/>
</dbReference>
<evidence type="ECO:0000313" key="13">
    <source>
        <dbReference type="Proteomes" id="UP000218231"/>
    </source>
</evidence>
<comment type="subunit">
    <text evidence="5">The nucleosome is a histone octamer containing two molecules each of H2A, H2B, H3 and H4 assembled in one H3-H4 heterotetramer and two H2A-H2B heterodimers. The octamer wraps approximately 147 bp of DNA.</text>
</comment>
<evidence type="ECO:0000313" key="12">
    <source>
        <dbReference type="EMBL" id="PAV74133.1"/>
    </source>
</evidence>
<dbReference type="Proteomes" id="UP000218231">
    <property type="component" value="Unassembled WGS sequence"/>
</dbReference>
<comment type="similarity">
    <text evidence="4">Belongs to the histone H2B family.</text>
</comment>
<dbReference type="Gene3D" id="1.10.20.10">
    <property type="entry name" value="Histone, subunit A"/>
    <property type="match status" value="1"/>
</dbReference>
<dbReference type="EMBL" id="LIAE01008406">
    <property type="protein sequence ID" value="PAV74133.1"/>
    <property type="molecule type" value="Genomic_DNA"/>
</dbReference>
<dbReference type="InterPro" id="IPR007125">
    <property type="entry name" value="H2A/H2B/H3"/>
</dbReference>
<feature type="domain" description="Core Histone H2A/H2B/H3" evidence="11">
    <location>
        <begin position="26"/>
        <end position="101"/>
    </location>
</feature>
<dbReference type="GO" id="GO:0003677">
    <property type="term" value="F:DNA binding"/>
    <property type="evidence" value="ECO:0007669"/>
    <property type="project" value="UniProtKB-KW"/>
</dbReference>
<comment type="caution">
    <text evidence="12">The sequence shown here is derived from an EMBL/GenBank/DDBJ whole genome shotgun (WGS) entry which is preliminary data.</text>
</comment>
<gene>
    <name evidence="12" type="ORF">WR25_12769</name>
</gene>
<name>A0A2A2KJT8_9BILA</name>
<evidence type="ECO:0000256" key="8">
    <source>
        <dbReference type="ARBA" id="ARBA00023242"/>
    </source>
</evidence>
<sequence>MARAKKSASDDAVSTKKALKTKTTVDKKKRKATRKQTYSVYIYRVLKQVHPETGISGKAMSIMNSFVNDIFERIAAEANRLTHYSKRSTVTSREIQAAARLLLPGELSRHAVAEGTKAVTKYTSNVLGSSA</sequence>
<dbReference type="STRING" id="2018661.A0A2A2KJT8"/>
<dbReference type="GO" id="GO:0045087">
    <property type="term" value="P:innate immune response"/>
    <property type="evidence" value="ECO:0007669"/>
    <property type="project" value="UniProtKB-ARBA"/>
</dbReference>
<feature type="region of interest" description="Disordered" evidence="10">
    <location>
        <begin position="1"/>
        <end position="33"/>
    </location>
</feature>
<dbReference type="GO" id="GO:0046982">
    <property type="term" value="F:protein heterodimerization activity"/>
    <property type="evidence" value="ECO:0007669"/>
    <property type="project" value="InterPro"/>
</dbReference>
<organism evidence="12 13">
    <name type="scientific">Diploscapter pachys</name>
    <dbReference type="NCBI Taxonomy" id="2018661"/>
    <lineage>
        <taxon>Eukaryota</taxon>
        <taxon>Metazoa</taxon>
        <taxon>Ecdysozoa</taxon>
        <taxon>Nematoda</taxon>
        <taxon>Chromadorea</taxon>
        <taxon>Rhabditida</taxon>
        <taxon>Rhabditina</taxon>
        <taxon>Rhabditomorpha</taxon>
        <taxon>Rhabditoidea</taxon>
        <taxon>Rhabditidae</taxon>
        <taxon>Diploscapter</taxon>
    </lineage>
</organism>
<keyword evidence="13" id="KW-1185">Reference proteome</keyword>
<evidence type="ECO:0000256" key="4">
    <source>
        <dbReference type="ARBA" id="ARBA00006846"/>
    </source>
</evidence>
<comment type="function">
    <text evidence="1">Core component of nucleosome. Nucleosomes wrap and compact DNA into chromatin, limiting DNA accessibility to the cellular machineries which require DNA as a template. Histones thereby play a central role in transcription regulation, DNA repair, DNA replication and chromosomal stability. DNA accessibility is regulated via a complex set of post-translational modifications of histones, also called histone code, and nucleosome remodeling.</text>
</comment>
<dbReference type="InterPro" id="IPR009072">
    <property type="entry name" value="Histone-fold"/>
</dbReference>
<evidence type="ECO:0000256" key="1">
    <source>
        <dbReference type="ARBA" id="ARBA00002001"/>
    </source>
</evidence>
<evidence type="ECO:0000256" key="6">
    <source>
        <dbReference type="ARBA" id="ARBA00022454"/>
    </source>
</evidence>
<reference evidence="12 13" key="1">
    <citation type="journal article" date="2017" name="Curr. Biol.">
        <title>Genome architecture and evolution of a unichromosomal asexual nematode.</title>
        <authorList>
            <person name="Fradin H."/>
            <person name="Zegar C."/>
            <person name="Gutwein M."/>
            <person name="Lucas J."/>
            <person name="Kovtun M."/>
            <person name="Corcoran D."/>
            <person name="Baugh L.R."/>
            <person name="Kiontke K."/>
            <person name="Gunsalus K."/>
            <person name="Fitch D.H."/>
            <person name="Piano F."/>
        </authorList>
    </citation>
    <scope>NUCLEOTIDE SEQUENCE [LARGE SCALE GENOMIC DNA]</scope>
    <source>
        <strain evidence="12">PF1309</strain>
    </source>
</reference>
<dbReference type="GO" id="GO:0000786">
    <property type="term" value="C:nucleosome"/>
    <property type="evidence" value="ECO:0007669"/>
    <property type="project" value="UniProtKB-KW"/>
</dbReference>
<dbReference type="PANTHER" id="PTHR23428">
    <property type="entry name" value="HISTONE H2B"/>
    <property type="match status" value="1"/>
</dbReference>
<dbReference type="FunFam" id="1.10.20.10:FF:000016">
    <property type="entry name" value="Histone H2B"/>
    <property type="match status" value="1"/>
</dbReference>
<dbReference type="Pfam" id="PF00125">
    <property type="entry name" value="Histone"/>
    <property type="match status" value="1"/>
</dbReference>
<dbReference type="AlphaFoldDB" id="A0A2A2KJT8"/>